<evidence type="ECO:0000259" key="4">
    <source>
        <dbReference type="SMART" id="SM00822"/>
    </source>
</evidence>
<dbReference type="GO" id="GO:0004316">
    <property type="term" value="F:3-oxoacyl-[acyl-carrier-protein] reductase (NADPH) activity"/>
    <property type="evidence" value="ECO:0007669"/>
    <property type="project" value="UniProtKB-EC"/>
</dbReference>
<sequence length="342" mass="37403">MPLSAYAGILMWRNEGLSTYHFITDIMDTIRQGVGIPLHRRENPLRNVGSGAYQALRQDIAVREVCSSLEKSYLNDRIGKPATGRVAVVTGATGGIGQALVRRMIGCGYQVIILSRQAQVDMPGVTPVVCDLTNMDSICQAAGTITRHAPQLDVIVHCAGIITPRPVGQMGTQEIADQIAVDLTAPIELTNALLPAMRRGGHIVFVNSMAAVFPLAGSSVYTAAKFGLRGFARALEQELRPRRIQVSSIYPASVNTPMLRHEMDAGGSIYNFIDQPQEPDVTAQRIMECCERSSREIFSSVFDKLFTHACLASQGLLNLSLPVMKILGRMGYRTYKRRASRN</sequence>
<dbReference type="SUPFAM" id="SSF51735">
    <property type="entry name" value="NAD(P)-binding Rossmann-fold domains"/>
    <property type="match status" value="1"/>
</dbReference>
<dbReference type="CDD" id="cd05233">
    <property type="entry name" value="SDR_c"/>
    <property type="match status" value="1"/>
</dbReference>
<accession>A0A0M0EE79</accession>
<feature type="domain" description="Ketoreductase" evidence="4">
    <location>
        <begin position="85"/>
        <end position="255"/>
    </location>
</feature>
<keyword evidence="6" id="KW-1185">Reference proteome</keyword>
<comment type="caution">
    <text evidence="5">The sequence shown here is derived from an EMBL/GenBank/DDBJ whole genome shotgun (WGS) entry which is preliminary data.</text>
</comment>
<protein>
    <submittedName>
        <fullName evidence="5">3-oxoacyl-[acyl-carrier-protein] reductase FabG</fullName>
        <ecNumber evidence="5">1.1.1.100</ecNumber>
    </submittedName>
</protein>
<dbReference type="PRINTS" id="PR00080">
    <property type="entry name" value="SDRFAMILY"/>
</dbReference>
<dbReference type="PRINTS" id="PR00081">
    <property type="entry name" value="GDHRDH"/>
</dbReference>
<dbReference type="InterPro" id="IPR057326">
    <property type="entry name" value="KR_dom"/>
</dbReference>
<dbReference type="GO" id="GO:0016020">
    <property type="term" value="C:membrane"/>
    <property type="evidence" value="ECO:0007669"/>
    <property type="project" value="TreeGrafter"/>
</dbReference>
<gene>
    <name evidence="5" type="primary">fabG8</name>
    <name evidence="5" type="ORF">KOEU_32350</name>
</gene>
<dbReference type="Proteomes" id="UP000037566">
    <property type="component" value="Unassembled WGS sequence"/>
</dbReference>
<proteinExistence type="inferred from homology"/>
<dbReference type="Pfam" id="PF00106">
    <property type="entry name" value="adh_short"/>
    <property type="match status" value="1"/>
</dbReference>
<dbReference type="AlphaFoldDB" id="A0A0M0EE79"/>
<organism evidence="5 6">
    <name type="scientific">Komagataeibacter europaeus</name>
    <name type="common">Gluconacetobacter europaeus</name>
    <dbReference type="NCBI Taxonomy" id="33995"/>
    <lineage>
        <taxon>Bacteria</taxon>
        <taxon>Pseudomonadati</taxon>
        <taxon>Pseudomonadota</taxon>
        <taxon>Alphaproteobacteria</taxon>
        <taxon>Acetobacterales</taxon>
        <taxon>Acetobacteraceae</taxon>
        <taxon>Komagataeibacter</taxon>
    </lineage>
</organism>
<reference evidence="5" key="1">
    <citation type="submission" date="2015-08" db="EMBL/GenBank/DDBJ databases">
        <title>Draft genome sequence of Komagataeibacter europaeus CECT 8546 a cellulose producer strain from vinegar produced by the traditional method.</title>
        <authorList>
            <person name="Poehlein A."/>
            <person name="Valera M.J."/>
            <person name="Haack F.S."/>
            <person name="Mas A."/>
            <person name="Daniel R."/>
            <person name="Streit W.R."/>
            <person name="Mateo E."/>
        </authorList>
    </citation>
    <scope>NUCLEOTIDE SEQUENCE [LARGE SCALE GENOMIC DNA]</scope>
    <source>
        <strain evidence="5">CECT 8546</strain>
    </source>
</reference>
<dbReference type="Gene3D" id="3.40.50.720">
    <property type="entry name" value="NAD(P)-binding Rossmann-like Domain"/>
    <property type="match status" value="1"/>
</dbReference>
<comment type="similarity">
    <text evidence="1 3">Belongs to the short-chain dehydrogenases/reductases (SDR) family.</text>
</comment>
<dbReference type="SMART" id="SM00822">
    <property type="entry name" value="PKS_KR"/>
    <property type="match status" value="1"/>
</dbReference>
<dbReference type="PANTHER" id="PTHR44196">
    <property type="entry name" value="DEHYDROGENASE/REDUCTASE SDR FAMILY MEMBER 7B"/>
    <property type="match status" value="1"/>
</dbReference>
<dbReference type="EC" id="1.1.1.100" evidence="5"/>
<evidence type="ECO:0000256" key="1">
    <source>
        <dbReference type="ARBA" id="ARBA00006484"/>
    </source>
</evidence>
<dbReference type="InterPro" id="IPR002347">
    <property type="entry name" value="SDR_fam"/>
</dbReference>
<dbReference type="STRING" id="33995.KOEU_32350"/>
<keyword evidence="2 5" id="KW-0560">Oxidoreductase</keyword>
<evidence type="ECO:0000313" key="6">
    <source>
        <dbReference type="Proteomes" id="UP000037566"/>
    </source>
</evidence>
<dbReference type="InterPro" id="IPR036291">
    <property type="entry name" value="NAD(P)-bd_dom_sf"/>
</dbReference>
<dbReference type="EMBL" id="LHUQ01000035">
    <property type="protein sequence ID" value="KON63261.1"/>
    <property type="molecule type" value="Genomic_DNA"/>
</dbReference>
<name>A0A0M0EE79_KOMEU</name>
<evidence type="ECO:0000313" key="5">
    <source>
        <dbReference type="EMBL" id="KON63261.1"/>
    </source>
</evidence>
<dbReference type="PATRIC" id="fig|33995.3.peg.3584"/>
<dbReference type="PANTHER" id="PTHR44196:SF1">
    <property type="entry name" value="DEHYDROGENASE_REDUCTASE SDR FAMILY MEMBER 7B"/>
    <property type="match status" value="1"/>
</dbReference>
<evidence type="ECO:0000256" key="2">
    <source>
        <dbReference type="ARBA" id="ARBA00023002"/>
    </source>
</evidence>
<evidence type="ECO:0000256" key="3">
    <source>
        <dbReference type="RuleBase" id="RU000363"/>
    </source>
</evidence>